<protein>
    <recommendedName>
        <fullName evidence="5">RNA polymerase sigma-70 region 2 domain-containing protein</fullName>
    </recommendedName>
</protein>
<name>A0ABN6MM74_9BACT</name>
<dbReference type="PANTHER" id="PTHR43133">
    <property type="entry name" value="RNA POLYMERASE ECF-TYPE SIGMA FACTO"/>
    <property type="match status" value="1"/>
</dbReference>
<gene>
    <name evidence="6" type="ORF">AMOR_11530</name>
</gene>
<dbReference type="InterPro" id="IPR013325">
    <property type="entry name" value="RNA_pol_sigma_r2"/>
</dbReference>
<dbReference type="InterPro" id="IPR007627">
    <property type="entry name" value="RNA_pol_sigma70_r2"/>
</dbReference>
<evidence type="ECO:0000256" key="2">
    <source>
        <dbReference type="ARBA" id="ARBA00023082"/>
    </source>
</evidence>
<reference evidence="7" key="1">
    <citation type="journal article" date="2022" name="Int. J. Syst. Evol. Microbiol.">
        <title>Anaeromyxobacter oryzae sp. nov., Anaeromyxobacter diazotrophicus sp. nov. and Anaeromyxobacter paludicola sp. nov., isolated from paddy soils.</title>
        <authorList>
            <person name="Itoh H."/>
            <person name="Xu Z."/>
            <person name="Mise K."/>
            <person name="Masuda Y."/>
            <person name="Ushijima N."/>
            <person name="Hayakawa C."/>
            <person name="Shiratori Y."/>
            <person name="Senoo K."/>
        </authorList>
    </citation>
    <scope>NUCLEOTIDE SEQUENCE [LARGE SCALE GENOMIC DNA]</scope>
    <source>
        <strain evidence="7">Red232</strain>
    </source>
</reference>
<evidence type="ECO:0000313" key="7">
    <source>
        <dbReference type="Proteomes" id="UP001162891"/>
    </source>
</evidence>
<keyword evidence="3" id="KW-0238">DNA-binding</keyword>
<dbReference type="InterPro" id="IPR014284">
    <property type="entry name" value="RNA_pol_sigma-70_dom"/>
</dbReference>
<evidence type="ECO:0000256" key="3">
    <source>
        <dbReference type="ARBA" id="ARBA00023125"/>
    </source>
</evidence>
<keyword evidence="7" id="KW-1185">Reference proteome</keyword>
<dbReference type="NCBIfam" id="TIGR02937">
    <property type="entry name" value="sigma70-ECF"/>
    <property type="match status" value="1"/>
</dbReference>
<evidence type="ECO:0000313" key="6">
    <source>
        <dbReference type="EMBL" id="BDG02157.1"/>
    </source>
</evidence>
<keyword evidence="4" id="KW-0804">Transcription</keyword>
<proteinExistence type="predicted"/>
<dbReference type="InterPro" id="IPR039425">
    <property type="entry name" value="RNA_pol_sigma-70-like"/>
</dbReference>
<dbReference type="Pfam" id="PF04542">
    <property type="entry name" value="Sigma70_r2"/>
    <property type="match status" value="1"/>
</dbReference>
<sequence length="225" mass="25519">MGAWRIAAIHPLRYRRAASAPPVQRPAGAAPGRQAMTSDDRATALLEAGDHRAAAEAIVRDYGPQILGYLVSVLRNDGDAADVFSQFTEDLWRGLPGFRRECPVRIWAYRLAWHAAARHLRDPYRARGRRLETTELSRIAEEVRSSLLLGRKEARQRGIDRLRSRLAPDEQTLLVLRLDRDLTWREVATVLAEDGAPADEPALRKRFERLKDKLARMAREEGLLE</sequence>
<evidence type="ECO:0000259" key="5">
    <source>
        <dbReference type="Pfam" id="PF04542"/>
    </source>
</evidence>
<evidence type="ECO:0000256" key="4">
    <source>
        <dbReference type="ARBA" id="ARBA00023163"/>
    </source>
</evidence>
<dbReference type="Gene3D" id="1.10.1740.10">
    <property type="match status" value="1"/>
</dbReference>
<dbReference type="SUPFAM" id="SSF88946">
    <property type="entry name" value="Sigma2 domain of RNA polymerase sigma factors"/>
    <property type="match status" value="1"/>
</dbReference>
<evidence type="ECO:0000256" key="1">
    <source>
        <dbReference type="ARBA" id="ARBA00023015"/>
    </source>
</evidence>
<keyword evidence="1" id="KW-0805">Transcription regulation</keyword>
<dbReference type="EMBL" id="AP025591">
    <property type="protein sequence ID" value="BDG02157.1"/>
    <property type="molecule type" value="Genomic_DNA"/>
</dbReference>
<dbReference type="PANTHER" id="PTHR43133:SF8">
    <property type="entry name" value="RNA POLYMERASE SIGMA FACTOR HI_1459-RELATED"/>
    <property type="match status" value="1"/>
</dbReference>
<keyword evidence="2" id="KW-0731">Sigma factor</keyword>
<accession>A0ABN6MM74</accession>
<feature type="domain" description="RNA polymerase sigma-70 region 2" evidence="5">
    <location>
        <begin position="58"/>
        <end position="122"/>
    </location>
</feature>
<organism evidence="6 7">
    <name type="scientific">Anaeromyxobacter oryzae</name>
    <dbReference type="NCBI Taxonomy" id="2918170"/>
    <lineage>
        <taxon>Bacteria</taxon>
        <taxon>Pseudomonadati</taxon>
        <taxon>Myxococcota</taxon>
        <taxon>Myxococcia</taxon>
        <taxon>Myxococcales</taxon>
        <taxon>Cystobacterineae</taxon>
        <taxon>Anaeromyxobacteraceae</taxon>
        <taxon>Anaeromyxobacter</taxon>
    </lineage>
</organism>
<dbReference type="Proteomes" id="UP001162891">
    <property type="component" value="Chromosome"/>
</dbReference>